<evidence type="ECO:0000256" key="1">
    <source>
        <dbReference type="SAM" id="MobiDB-lite"/>
    </source>
</evidence>
<dbReference type="InterPro" id="IPR025558">
    <property type="entry name" value="DUF4283"/>
</dbReference>
<dbReference type="PANTHER" id="PTHR31286:SF173">
    <property type="entry name" value="DUF4283 DOMAIN-CONTAINING PROTEIN"/>
    <property type="match status" value="1"/>
</dbReference>
<feature type="region of interest" description="Disordered" evidence="1">
    <location>
        <begin position="1"/>
        <end position="31"/>
    </location>
</feature>
<dbReference type="OrthoDB" id="940001at2759"/>
<organism evidence="3 4">
    <name type="scientific">Gossypium barbadense</name>
    <name type="common">Sea Island cotton</name>
    <name type="synonym">Hibiscus barbadensis</name>
    <dbReference type="NCBI Taxonomy" id="3634"/>
    <lineage>
        <taxon>Eukaryota</taxon>
        <taxon>Viridiplantae</taxon>
        <taxon>Streptophyta</taxon>
        <taxon>Embryophyta</taxon>
        <taxon>Tracheophyta</taxon>
        <taxon>Spermatophyta</taxon>
        <taxon>Magnoliopsida</taxon>
        <taxon>eudicotyledons</taxon>
        <taxon>Gunneridae</taxon>
        <taxon>Pentapetalae</taxon>
        <taxon>rosids</taxon>
        <taxon>malvids</taxon>
        <taxon>Malvales</taxon>
        <taxon>Malvaceae</taxon>
        <taxon>Malvoideae</taxon>
        <taxon>Gossypium</taxon>
    </lineage>
</organism>
<protein>
    <recommendedName>
        <fullName evidence="2">DUF4283 domain-containing protein</fullName>
    </recommendedName>
</protein>
<dbReference type="Pfam" id="PF14111">
    <property type="entry name" value="DUF4283"/>
    <property type="match status" value="1"/>
</dbReference>
<reference evidence="3 4" key="1">
    <citation type="submission" date="2015-01" db="EMBL/GenBank/DDBJ databases">
        <title>Genome of allotetraploid Gossypium barbadense reveals genomic plasticity and fiber elongation in cotton evolution.</title>
        <authorList>
            <person name="Chen X."/>
            <person name="Liu X."/>
            <person name="Zhao B."/>
            <person name="Zheng H."/>
            <person name="Hu Y."/>
            <person name="Lu G."/>
            <person name="Yang C."/>
            <person name="Chen J."/>
            <person name="Shan C."/>
            <person name="Zhang L."/>
            <person name="Zhou Y."/>
            <person name="Wang L."/>
            <person name="Guo W."/>
            <person name="Bai Y."/>
            <person name="Ruan J."/>
            <person name="Shangguan X."/>
            <person name="Mao Y."/>
            <person name="Jiang J."/>
            <person name="Zhu Y."/>
            <person name="Lei J."/>
            <person name="Kang H."/>
            <person name="Chen S."/>
            <person name="He X."/>
            <person name="Wang R."/>
            <person name="Wang Y."/>
            <person name="Chen J."/>
            <person name="Wang L."/>
            <person name="Yu S."/>
            <person name="Wang B."/>
            <person name="Wei J."/>
            <person name="Song S."/>
            <person name="Lu X."/>
            <person name="Gao Z."/>
            <person name="Gu W."/>
            <person name="Deng X."/>
            <person name="Ma D."/>
            <person name="Wang S."/>
            <person name="Liang W."/>
            <person name="Fang L."/>
            <person name="Cai C."/>
            <person name="Zhu X."/>
            <person name="Zhou B."/>
            <person name="Zhang Y."/>
            <person name="Chen Z."/>
            <person name="Xu S."/>
            <person name="Zhu R."/>
            <person name="Wang S."/>
            <person name="Zhang T."/>
            <person name="Zhao G."/>
        </authorList>
    </citation>
    <scope>NUCLEOTIDE SEQUENCE [LARGE SCALE GENOMIC DNA]</scope>
    <source>
        <strain evidence="4">cv. Xinhai21</strain>
        <tissue evidence="3">Leaf</tissue>
    </source>
</reference>
<dbReference type="AlphaFoldDB" id="A0A2P5Y562"/>
<dbReference type="EMBL" id="KZ663684">
    <property type="protein sequence ID" value="PPS10740.1"/>
    <property type="molecule type" value="Genomic_DNA"/>
</dbReference>
<evidence type="ECO:0000313" key="4">
    <source>
        <dbReference type="Proteomes" id="UP000239757"/>
    </source>
</evidence>
<dbReference type="InterPro" id="IPR040256">
    <property type="entry name" value="At4g02000-like"/>
</dbReference>
<proteinExistence type="predicted"/>
<accession>A0A2P5Y562</accession>
<dbReference type="PANTHER" id="PTHR31286">
    <property type="entry name" value="GLYCINE-RICH CELL WALL STRUCTURAL PROTEIN 1.8-LIKE"/>
    <property type="match status" value="1"/>
</dbReference>
<sequence length="261" mass="30193">MEISPNTGGDRNFLEANSGEGSQDDADRNTKKVRFKEANKDVDTNMLVDPSPIPTLSWKDKLLRNRIGSFGKTTLWTLEMEIIVVLKLLGRSIGHVALNNQINSLWKPTKPFHLMDIENGYFFSKFQCTKVFEKFLSQGLWLIYGQYLTVQPWTKDFNPLQPYPRMVMAWIQLLGLLSFLYKRRVLEEIGGTIGKVVKMDFNTDSRTKCRFAQMAVYVNLKNPLVSQVLVNGVLQRVEYESLPTIYFKCRKYGHTKNIYVF</sequence>
<gene>
    <name evidence="3" type="ORF">GOBAR_AA09900</name>
</gene>
<feature type="domain" description="DUF4283" evidence="2">
    <location>
        <begin position="84"/>
        <end position="160"/>
    </location>
</feature>
<dbReference type="Proteomes" id="UP000239757">
    <property type="component" value="Unassembled WGS sequence"/>
</dbReference>
<name>A0A2P5Y562_GOSBA</name>
<evidence type="ECO:0000259" key="2">
    <source>
        <dbReference type="Pfam" id="PF14111"/>
    </source>
</evidence>
<evidence type="ECO:0000313" key="3">
    <source>
        <dbReference type="EMBL" id="PPS10740.1"/>
    </source>
</evidence>